<keyword evidence="1" id="KW-0378">Hydrolase</keyword>
<dbReference type="PANTHER" id="PTHR31377">
    <property type="entry name" value="AGMATINE DEIMINASE-RELATED"/>
    <property type="match status" value="1"/>
</dbReference>
<evidence type="ECO:0000313" key="4">
    <source>
        <dbReference type="Proteomes" id="UP001416858"/>
    </source>
</evidence>
<sequence>MVKSLFRFAATVVVAMGIAVADQPVLAQHFSPTLLAQMAVEAGKANQNRPFPRLAGEFESQRALVLSVSDWQSHHAATLQQIVECTAGHTNLLILCNDPQQLVDAVDWIGDGRVPTDHVYFCEIDLDTIWMRDFGPLLAEGEQGTEAIDFYYEGSRPKDDALPSVWAERTGSKLVPVPWTIQGGNLLSNGRRIALTTHRIFEDNRIRFPKPWPGLDPEVERRKMVIEEFSKHCNLTELVVLEPLQHEATGHVDMFATFLAPDQVVVARVDPRLDPINAAILERNTARLQRVRVGGKPIQVFRIDIPPRNGTSWSAYTNVILANDLVMIPTFDSDPPEMVAAARATYASLLPKHAIKTVDMSSLKELQGELHCLSMNLPAFAPIPDNVIDFAKADDYRQRVRGLQQQQ</sequence>
<feature type="signal peptide" evidence="2">
    <location>
        <begin position="1"/>
        <end position="21"/>
    </location>
</feature>
<dbReference type="RefSeq" id="WP_345684643.1">
    <property type="nucleotide sequence ID" value="NZ_BAABRO010000006.1"/>
</dbReference>
<dbReference type="PANTHER" id="PTHR31377:SF0">
    <property type="entry name" value="AGMATINE DEIMINASE-RELATED"/>
    <property type="match status" value="1"/>
</dbReference>
<dbReference type="Proteomes" id="UP001416858">
    <property type="component" value="Unassembled WGS sequence"/>
</dbReference>
<dbReference type="Gene3D" id="3.75.10.10">
    <property type="entry name" value="L-arginine/glycine Amidinotransferase, Chain A"/>
    <property type="match status" value="1"/>
</dbReference>
<protein>
    <submittedName>
        <fullName evidence="3">Agmatine deiminase</fullName>
    </submittedName>
</protein>
<evidence type="ECO:0000313" key="3">
    <source>
        <dbReference type="EMBL" id="GAA5507804.1"/>
    </source>
</evidence>
<dbReference type="SUPFAM" id="SSF55909">
    <property type="entry name" value="Pentein"/>
    <property type="match status" value="1"/>
</dbReference>
<gene>
    <name evidence="3" type="primary">aguA_1</name>
    <name evidence="3" type="ORF">Rcae01_03262</name>
</gene>
<organism evidence="3 4">
    <name type="scientific">Novipirellula caenicola</name>
    <dbReference type="NCBI Taxonomy" id="1536901"/>
    <lineage>
        <taxon>Bacteria</taxon>
        <taxon>Pseudomonadati</taxon>
        <taxon>Planctomycetota</taxon>
        <taxon>Planctomycetia</taxon>
        <taxon>Pirellulales</taxon>
        <taxon>Pirellulaceae</taxon>
        <taxon>Novipirellula</taxon>
    </lineage>
</organism>
<evidence type="ECO:0000256" key="1">
    <source>
        <dbReference type="ARBA" id="ARBA00022801"/>
    </source>
</evidence>
<accession>A0ABP9VRK4</accession>
<dbReference type="Pfam" id="PF04371">
    <property type="entry name" value="PAD_porph"/>
    <property type="match status" value="1"/>
</dbReference>
<evidence type="ECO:0000256" key="2">
    <source>
        <dbReference type="SAM" id="SignalP"/>
    </source>
</evidence>
<proteinExistence type="predicted"/>
<comment type="caution">
    <text evidence="3">The sequence shown here is derived from an EMBL/GenBank/DDBJ whole genome shotgun (WGS) entry which is preliminary data.</text>
</comment>
<keyword evidence="4" id="KW-1185">Reference proteome</keyword>
<feature type="chain" id="PRO_5047166082" evidence="2">
    <location>
        <begin position="22"/>
        <end position="407"/>
    </location>
</feature>
<dbReference type="InterPro" id="IPR007466">
    <property type="entry name" value="Peptidyl-Arg-deiminase_porph"/>
</dbReference>
<dbReference type="EMBL" id="BAABRO010000006">
    <property type="protein sequence ID" value="GAA5507804.1"/>
    <property type="molecule type" value="Genomic_DNA"/>
</dbReference>
<reference evidence="3 4" key="1">
    <citation type="submission" date="2024-02" db="EMBL/GenBank/DDBJ databases">
        <title>Rhodopirellula caenicola NBRC 110016.</title>
        <authorList>
            <person name="Ichikawa N."/>
            <person name="Katano-Makiyama Y."/>
            <person name="Hidaka K."/>
        </authorList>
    </citation>
    <scope>NUCLEOTIDE SEQUENCE [LARGE SCALE GENOMIC DNA]</scope>
    <source>
        <strain evidence="3 4">NBRC 110016</strain>
    </source>
</reference>
<name>A0ABP9VRK4_9BACT</name>
<keyword evidence="2" id="KW-0732">Signal</keyword>